<gene>
    <name evidence="9" type="ORF">FNF28_03176</name>
</gene>
<feature type="compositionally biased region" description="Low complexity" evidence="7">
    <location>
        <begin position="551"/>
        <end position="561"/>
    </location>
</feature>
<dbReference type="InterPro" id="IPR050235">
    <property type="entry name" value="CK1_Ser-Thr_kinase"/>
</dbReference>
<protein>
    <recommendedName>
        <fullName evidence="4">Casein kinase I</fullName>
        <ecNumber evidence="1">2.7.11.1</ecNumber>
    </recommendedName>
</protein>
<accession>A0A5A8DP61</accession>
<evidence type="ECO:0000256" key="7">
    <source>
        <dbReference type="SAM" id="MobiDB-lite"/>
    </source>
</evidence>
<keyword evidence="6" id="KW-0175">Coiled coil</keyword>
<evidence type="ECO:0000259" key="8">
    <source>
        <dbReference type="PROSITE" id="PS50011"/>
    </source>
</evidence>
<dbReference type="GO" id="GO:0004674">
    <property type="term" value="F:protein serine/threonine kinase activity"/>
    <property type="evidence" value="ECO:0007669"/>
    <property type="project" value="UniProtKB-EC"/>
</dbReference>
<feature type="compositionally biased region" description="Low complexity" evidence="7">
    <location>
        <begin position="60"/>
        <end position="75"/>
    </location>
</feature>
<feature type="region of interest" description="Disordered" evidence="7">
    <location>
        <begin position="534"/>
        <end position="598"/>
    </location>
</feature>
<evidence type="ECO:0000256" key="3">
    <source>
        <dbReference type="ARBA" id="ARBA00022840"/>
    </source>
</evidence>
<feature type="compositionally biased region" description="Acidic residues" evidence="7">
    <location>
        <begin position="540"/>
        <end position="550"/>
    </location>
</feature>
<name>A0A5A8DP61_CAFRO</name>
<organism evidence="9 10">
    <name type="scientific">Cafeteria roenbergensis</name>
    <name type="common">Marine flagellate</name>
    <dbReference type="NCBI Taxonomy" id="33653"/>
    <lineage>
        <taxon>Eukaryota</taxon>
        <taxon>Sar</taxon>
        <taxon>Stramenopiles</taxon>
        <taxon>Bigyra</taxon>
        <taxon>Opalozoa</taxon>
        <taxon>Bicosoecida</taxon>
        <taxon>Cafeteriaceae</taxon>
        <taxon>Cafeteria</taxon>
    </lineage>
</organism>
<sequence length="1315" mass="141020">MATAAPSGPAIARGVSFAGEVHQIPEQSPTPDEGGGEGPWLAAGSSGSSGSSGGRERPASARAGGERQLAVSRGAAARRRASVSTDPTLLHQQIAQMRLKHAPLQARVQVQEQTEGSNGIWGRWEARASGEMDYRIEQARLEAARRQAEAEVRAARNGGIGETDALMVERARLLHDAMCKGYDWLYHLRDLRWRMLCFNRLRLCVRDKVGIRLGNRARLRRWLRICARLNWIRRNAAAFRARWMVMRTFLALAEARRISRAVGTPGQWEANRRRKQRQAALSRLIEDLPRPEAEVVIASARGQFLLWRERAGRQRARQDLLDGFARMARVRRLRQAFCALALVREAASLGKPVMPMPAWADAPSPASDAAAGPAARNGGESAPSRSKPPRAVAPVADMRRVVFVAPELRWLYPALMAAHWPALPDRSLPRHSATASLKESLRVLRIRDRRGERAARTGPVVVVGAPLGPVGLRAAVDLDTLRRTMFETALPERLHTSWLIQNLDTARRARLREAAARERRMRVAAIHAAAGAAEAREAEEAADEAADEAEAANASALAAHASSQSLIPTSPEAATGSAGLESGGQDAGAPAPDSGGALVPAALPSLAVRGVDDRTTRRLAARKSTRAVLGGEAASAWDSIIPEPTSGGVSLIDRLPPPLPAVVGGSLSFPEAVDVLDASLRSTLAVERKLVAVAAAERATVARGGARCHGPATKPIAATLPFAEACAADESIWGLIAQVGKDGSVASLGLLFGRGVNRLMARPLGRRDAADAGDASVGRLRKGSGVASVRVDDAVVVVEEPSAVWDSPSLDAAVATSESRAKPQSAASRGATTSSAPASSATFPAESTPTSDDEADTTPPALEEAEEEGEGEHSSVGAEADQAQGPAGEEGAGPQLTHAQRAARASELLSASRALARKARSLLLRGRAVVCAAGEGSGATSTLDVFTAVTGSDAEVTSPGSPSAAMSELKVGKKYRVVKKIGAGSFGDIYLGINDSTKEEVAMKLESTKSKHPQLIYEAKLYRILQGAVGVPYIRWYGVETFPQGSFNVLVMDLLGESLEDLFNRCGRRFSLKTVLMIADQVLLRLEYIHSKSFIHRDIKPDNFLIGRGRRSNIIYVIDFGLAKRYRDPKTHVHIMYRENKHLTGTPRYASINNHLGIEQSRRDDLESLGYVFMYFLRGSLPWQGLRANTKKQKYQKIMEKKMATPVDLLCKGFPDEFRIYFEYCRALRFADKPDYSYLRRLFKDLALRNEIEYDGNFDWRASESAPAARSSRTAAAGAAAAAGGTGTGTGTGRAAAPAGAPGAAGASGYAEGAY</sequence>
<feature type="region of interest" description="Disordered" evidence="7">
    <location>
        <begin position="815"/>
        <end position="904"/>
    </location>
</feature>
<dbReference type="Gene3D" id="1.10.510.10">
    <property type="entry name" value="Transferase(Phosphotransferase) domain 1"/>
    <property type="match status" value="1"/>
</dbReference>
<keyword evidence="3 5" id="KW-0067">ATP-binding</keyword>
<dbReference type="GO" id="GO:0005524">
    <property type="term" value="F:ATP binding"/>
    <property type="evidence" value="ECO:0007669"/>
    <property type="project" value="UniProtKB-UniRule"/>
</dbReference>
<proteinExistence type="predicted"/>
<dbReference type="InterPro" id="IPR017441">
    <property type="entry name" value="Protein_kinase_ATP_BS"/>
</dbReference>
<evidence type="ECO:0000256" key="1">
    <source>
        <dbReference type="ARBA" id="ARBA00012513"/>
    </source>
</evidence>
<dbReference type="Proteomes" id="UP000324907">
    <property type="component" value="Unassembled WGS sequence"/>
</dbReference>
<dbReference type="PANTHER" id="PTHR11909">
    <property type="entry name" value="CASEIN KINASE-RELATED"/>
    <property type="match status" value="1"/>
</dbReference>
<evidence type="ECO:0000256" key="6">
    <source>
        <dbReference type="SAM" id="Coils"/>
    </source>
</evidence>
<feature type="compositionally biased region" description="Low complexity" evidence="7">
    <location>
        <begin position="1293"/>
        <end position="1315"/>
    </location>
</feature>
<dbReference type="EC" id="2.7.11.1" evidence="1"/>
<evidence type="ECO:0000256" key="5">
    <source>
        <dbReference type="PROSITE-ProRule" id="PRU10141"/>
    </source>
</evidence>
<feature type="region of interest" description="Disordered" evidence="7">
    <location>
        <begin position="1281"/>
        <end position="1315"/>
    </location>
</feature>
<dbReference type="PROSITE" id="PS00107">
    <property type="entry name" value="PROTEIN_KINASE_ATP"/>
    <property type="match status" value="1"/>
</dbReference>
<feature type="compositionally biased region" description="Low complexity" evidence="7">
    <location>
        <begin position="587"/>
        <end position="598"/>
    </location>
</feature>
<dbReference type="PROSITE" id="PS00108">
    <property type="entry name" value="PROTEIN_KINASE_ST"/>
    <property type="match status" value="1"/>
</dbReference>
<keyword evidence="2 5" id="KW-0547">Nucleotide-binding</keyword>
<dbReference type="SUPFAM" id="SSF56112">
    <property type="entry name" value="Protein kinase-like (PK-like)"/>
    <property type="match status" value="1"/>
</dbReference>
<evidence type="ECO:0000256" key="2">
    <source>
        <dbReference type="ARBA" id="ARBA00022741"/>
    </source>
</evidence>
<dbReference type="EMBL" id="VLTL01000040">
    <property type="protein sequence ID" value="KAA0166407.1"/>
    <property type="molecule type" value="Genomic_DNA"/>
</dbReference>
<dbReference type="InterPro" id="IPR011009">
    <property type="entry name" value="Kinase-like_dom_sf"/>
</dbReference>
<dbReference type="InterPro" id="IPR008271">
    <property type="entry name" value="Ser/Thr_kinase_AS"/>
</dbReference>
<feature type="compositionally biased region" description="Low complexity" evidence="7">
    <location>
        <begin position="360"/>
        <end position="375"/>
    </location>
</feature>
<dbReference type="CDD" id="cd14125">
    <property type="entry name" value="STKc_CK1_delta_epsilon"/>
    <property type="match status" value="1"/>
</dbReference>
<feature type="region of interest" description="Disordered" evidence="7">
    <location>
        <begin position="1"/>
        <end position="87"/>
    </location>
</feature>
<feature type="domain" description="Protein kinase" evidence="8">
    <location>
        <begin position="975"/>
        <end position="1248"/>
    </location>
</feature>
<dbReference type="InterPro" id="IPR000719">
    <property type="entry name" value="Prot_kinase_dom"/>
</dbReference>
<dbReference type="Pfam" id="PF00069">
    <property type="entry name" value="Pkinase"/>
    <property type="match status" value="1"/>
</dbReference>
<evidence type="ECO:0000313" key="10">
    <source>
        <dbReference type="Proteomes" id="UP000324907"/>
    </source>
</evidence>
<dbReference type="SMART" id="SM00220">
    <property type="entry name" value="S_TKc"/>
    <property type="match status" value="1"/>
</dbReference>
<dbReference type="FunFam" id="1.10.510.10:FF:000596">
    <property type="entry name" value="CK1 family protein kinase"/>
    <property type="match status" value="1"/>
</dbReference>
<feature type="region of interest" description="Disordered" evidence="7">
    <location>
        <begin position="360"/>
        <end position="391"/>
    </location>
</feature>
<evidence type="ECO:0000313" key="9">
    <source>
        <dbReference type="EMBL" id="KAA0166407.1"/>
    </source>
</evidence>
<comment type="caution">
    <text evidence="9">The sequence shown here is derived from an EMBL/GenBank/DDBJ whole genome shotgun (WGS) entry which is preliminary data.</text>
</comment>
<feature type="compositionally biased region" description="Low complexity" evidence="7">
    <location>
        <begin position="825"/>
        <end position="850"/>
    </location>
</feature>
<feature type="binding site" evidence="5">
    <location>
        <position position="1004"/>
    </location>
    <ligand>
        <name>ATP</name>
        <dbReference type="ChEBI" id="CHEBI:30616"/>
    </ligand>
</feature>
<feature type="coiled-coil region" evidence="6">
    <location>
        <begin position="131"/>
        <end position="158"/>
    </location>
</feature>
<evidence type="ECO:0000256" key="4">
    <source>
        <dbReference type="ARBA" id="ARBA00023860"/>
    </source>
</evidence>
<reference evidence="9 10" key="1">
    <citation type="submission" date="2019-07" db="EMBL/GenBank/DDBJ databases">
        <title>Genomes of Cafeteria roenbergensis.</title>
        <authorList>
            <person name="Fischer M.G."/>
            <person name="Hackl T."/>
            <person name="Roman M."/>
        </authorList>
    </citation>
    <scope>NUCLEOTIDE SEQUENCE [LARGE SCALE GENOMIC DNA]</scope>
    <source>
        <strain evidence="9 10">RCC970-E3</strain>
    </source>
</reference>
<feature type="compositionally biased region" description="Low complexity" evidence="7">
    <location>
        <begin position="874"/>
        <end position="904"/>
    </location>
</feature>
<dbReference type="PROSITE" id="PS50011">
    <property type="entry name" value="PROTEIN_KINASE_DOM"/>
    <property type="match status" value="1"/>
</dbReference>